<organism evidence="1">
    <name type="scientific">Aeromonas salmonicida subsp. salmonicida</name>
    <dbReference type="NCBI Taxonomy" id="29491"/>
    <lineage>
        <taxon>Bacteria</taxon>
        <taxon>Pseudomonadati</taxon>
        <taxon>Pseudomonadota</taxon>
        <taxon>Gammaproteobacteria</taxon>
        <taxon>Aeromonadales</taxon>
        <taxon>Aeromonadaceae</taxon>
        <taxon>Aeromonas</taxon>
    </lineage>
</organism>
<reference evidence="1" key="1">
    <citation type="submission" date="2014-03" db="EMBL/GenBank/DDBJ databases">
        <authorList>
            <person name="Emond-Rheault J.-G."/>
            <person name="Trudel M.V."/>
            <person name="Vincent A.T."/>
            <person name="Brochu F."/>
            <person name="Boyle B."/>
            <person name="Tanaka K.H."/>
            <person name="Attere S.A."/>
            <person name="Jubinville E."/>
            <person name="Frenette M."/>
            <person name="Derome N."/>
            <person name="Charette S.J."/>
        </authorList>
    </citation>
    <scope>NUCLEOTIDE SEQUENCE</scope>
    <source>
        <strain evidence="1">09-0167</strain>
    </source>
</reference>
<proteinExistence type="predicted"/>
<name>A0A0A7KY11_AERSS</name>
<dbReference type="EMBL" id="KJ626180">
    <property type="protein sequence ID" value="AIZ49690.1"/>
    <property type="molecule type" value="Genomic_DNA"/>
</dbReference>
<sequence length="171" mass="19300">MTSFYKTTDASVLAAHATFEAAKDALIEKANVLGKEFDGKPKFCSDVNRFKCAHLVLNNYYQREDKDLWTKPDHNCLSAPRRGKVKGKTKEQQELQDRYWEMFPESVEANPLYESMGISWGDLLFGGGFTMFAHDGAIYLRTGAKVGPMMTEILGSEFNTAEQNLRQEKAA</sequence>
<dbReference type="RefSeq" id="WP_052141142.1">
    <property type="nucleotide sequence ID" value="NZ_JRYV01000095.1"/>
</dbReference>
<protein>
    <submittedName>
        <fullName evidence="1">Uncharacterized protein</fullName>
    </submittedName>
</protein>
<accession>A0A0A7KY11</accession>
<evidence type="ECO:0000313" key="1">
    <source>
        <dbReference type="EMBL" id="AIZ49690.1"/>
    </source>
</evidence>
<dbReference type="AlphaFoldDB" id="A0A0A7KY11"/>
<reference evidence="1" key="2">
    <citation type="journal article" date="2015" name="Vet. Microbiol.">
        <title>Variants of a genomic island in Aeromonas salmonicida subsp. salmonicida link isolates with their geographical origins.</title>
        <authorList>
            <person name="Emond-Rheault J.G."/>
            <person name="Vincent A.T."/>
            <person name="Trudel M.V."/>
            <person name="Brochu F."/>
            <person name="Boyle B."/>
            <person name="Tanaka K.H."/>
            <person name="Attere S.A."/>
            <person name="Jubinville E."/>
            <person name="Loch T.P."/>
            <person name="Winters A.D."/>
            <person name="Faisal M."/>
            <person name="Frenette M."/>
            <person name="Derome N."/>
            <person name="Charette S.J."/>
        </authorList>
    </citation>
    <scope>NUCLEOTIDE SEQUENCE</scope>
    <source>
        <strain evidence="1">09-0167</strain>
    </source>
</reference>